<evidence type="ECO:0000256" key="1">
    <source>
        <dbReference type="SAM" id="MobiDB-lite"/>
    </source>
</evidence>
<organism evidence="3 4">
    <name type="scientific">Methylopila henanensis</name>
    <dbReference type="NCBI Taxonomy" id="873516"/>
    <lineage>
        <taxon>Bacteria</taxon>
        <taxon>Pseudomonadati</taxon>
        <taxon>Pseudomonadota</taxon>
        <taxon>Alphaproteobacteria</taxon>
        <taxon>Hyphomicrobiales</taxon>
        <taxon>Methylopilaceae</taxon>
        <taxon>Methylopila</taxon>
    </lineage>
</organism>
<feature type="signal peptide" evidence="2">
    <location>
        <begin position="1"/>
        <end position="22"/>
    </location>
</feature>
<dbReference type="Proteomes" id="UP001597308">
    <property type="component" value="Unassembled WGS sequence"/>
</dbReference>
<proteinExistence type="predicted"/>
<evidence type="ECO:0008006" key="5">
    <source>
        <dbReference type="Google" id="ProtNLM"/>
    </source>
</evidence>
<evidence type="ECO:0000313" key="4">
    <source>
        <dbReference type="Proteomes" id="UP001597308"/>
    </source>
</evidence>
<feature type="region of interest" description="Disordered" evidence="1">
    <location>
        <begin position="46"/>
        <end position="84"/>
    </location>
</feature>
<name>A0ABW4K356_9HYPH</name>
<dbReference type="RefSeq" id="WP_378797795.1">
    <property type="nucleotide sequence ID" value="NZ_JBHUER010000003.1"/>
</dbReference>
<feature type="chain" id="PRO_5047541479" description="General secretion pathway protein GspN" evidence="2">
    <location>
        <begin position="23"/>
        <end position="159"/>
    </location>
</feature>
<keyword evidence="4" id="KW-1185">Reference proteome</keyword>
<keyword evidence="2" id="KW-0732">Signal</keyword>
<evidence type="ECO:0000256" key="2">
    <source>
        <dbReference type="SAM" id="SignalP"/>
    </source>
</evidence>
<evidence type="ECO:0000313" key="3">
    <source>
        <dbReference type="EMBL" id="MFD1702465.1"/>
    </source>
</evidence>
<protein>
    <recommendedName>
        <fullName evidence="5">General secretion pathway protein GspN</fullName>
    </recommendedName>
</protein>
<dbReference type="EMBL" id="JBHUER010000003">
    <property type="protein sequence ID" value="MFD1702465.1"/>
    <property type="molecule type" value="Genomic_DNA"/>
</dbReference>
<reference evidence="4" key="1">
    <citation type="journal article" date="2019" name="Int. J. Syst. Evol. Microbiol.">
        <title>The Global Catalogue of Microorganisms (GCM) 10K type strain sequencing project: providing services to taxonomists for standard genome sequencing and annotation.</title>
        <authorList>
            <consortium name="The Broad Institute Genomics Platform"/>
            <consortium name="The Broad Institute Genome Sequencing Center for Infectious Disease"/>
            <person name="Wu L."/>
            <person name="Ma J."/>
        </authorList>
    </citation>
    <scope>NUCLEOTIDE SEQUENCE [LARGE SCALE GENOMIC DNA]</scope>
    <source>
        <strain evidence="4">KCTC 23707</strain>
    </source>
</reference>
<accession>A0ABW4K356</accession>
<comment type="caution">
    <text evidence="3">The sequence shown here is derived from an EMBL/GenBank/DDBJ whole genome shotgun (WGS) entry which is preliminary data.</text>
</comment>
<gene>
    <name evidence="3" type="ORF">ACFSCV_05535</name>
</gene>
<sequence length="159" mass="16773">MSRMHALVALALAVAGALSARAQEAAPSGLNPLQSLDAASLTGFRDRPLFTPSRRPPPAPATDEAPAPLEEAAAPEPPPAVQPSLRLTGVIEGPDESVAVIEELDSKQVSQLRLGDMLDGWLVTAIDPAALRLTLGEREEEYRLFDPKRDAPAHGGTDD</sequence>
<feature type="compositionally biased region" description="Low complexity" evidence="1">
    <location>
        <begin position="61"/>
        <end position="74"/>
    </location>
</feature>